<feature type="compositionally biased region" description="Polar residues" evidence="2">
    <location>
        <begin position="13"/>
        <end position="45"/>
    </location>
</feature>
<dbReference type="InterPro" id="IPR012677">
    <property type="entry name" value="Nucleotide-bd_a/b_plait_sf"/>
</dbReference>
<dbReference type="CDD" id="cd00590">
    <property type="entry name" value="RRM_SF"/>
    <property type="match status" value="1"/>
</dbReference>
<gene>
    <name evidence="4" type="ORF">AYI69_g611</name>
</gene>
<feature type="compositionally biased region" description="Polar residues" evidence="2">
    <location>
        <begin position="96"/>
        <end position="117"/>
    </location>
</feature>
<evidence type="ECO:0000256" key="1">
    <source>
        <dbReference type="PROSITE-ProRule" id="PRU00176"/>
    </source>
</evidence>
<dbReference type="Proteomes" id="UP000187429">
    <property type="component" value="Unassembled WGS sequence"/>
</dbReference>
<organism evidence="4 5">
    <name type="scientific">Smittium culicis</name>
    <dbReference type="NCBI Taxonomy" id="133412"/>
    <lineage>
        <taxon>Eukaryota</taxon>
        <taxon>Fungi</taxon>
        <taxon>Fungi incertae sedis</taxon>
        <taxon>Zoopagomycota</taxon>
        <taxon>Kickxellomycotina</taxon>
        <taxon>Harpellomycetes</taxon>
        <taxon>Harpellales</taxon>
        <taxon>Legeriomycetaceae</taxon>
        <taxon>Smittium</taxon>
    </lineage>
</organism>
<dbReference type="Gene3D" id="3.30.70.330">
    <property type="match status" value="2"/>
</dbReference>
<dbReference type="GO" id="GO:0003723">
    <property type="term" value="F:RNA binding"/>
    <property type="evidence" value="ECO:0007669"/>
    <property type="project" value="UniProtKB-UniRule"/>
</dbReference>
<reference evidence="5" key="1">
    <citation type="submission" date="2017-01" db="EMBL/GenBank/DDBJ databases">
        <authorList>
            <person name="Wang Y."/>
            <person name="White M."/>
            <person name="Kvist S."/>
            <person name="Moncalvo J.-M."/>
        </authorList>
    </citation>
    <scope>NUCLEOTIDE SEQUENCE [LARGE SCALE GENOMIC DNA]</scope>
    <source>
        <strain evidence="5">ID-206-W2</strain>
    </source>
</reference>
<dbReference type="InterPro" id="IPR035979">
    <property type="entry name" value="RBD_domain_sf"/>
</dbReference>
<accession>A0A1R1YSL2</accession>
<evidence type="ECO:0000313" key="4">
    <source>
        <dbReference type="EMBL" id="OMJ29861.1"/>
    </source>
</evidence>
<dbReference type="PROSITE" id="PS50102">
    <property type="entry name" value="RRM"/>
    <property type="match status" value="1"/>
</dbReference>
<protein>
    <recommendedName>
        <fullName evidence="3">RRM domain-containing protein</fullName>
    </recommendedName>
</protein>
<evidence type="ECO:0000313" key="5">
    <source>
        <dbReference type="Proteomes" id="UP000187429"/>
    </source>
</evidence>
<dbReference type="EMBL" id="LSSM01000156">
    <property type="protein sequence ID" value="OMJ29861.1"/>
    <property type="molecule type" value="Genomic_DNA"/>
</dbReference>
<dbReference type="SUPFAM" id="SSF54928">
    <property type="entry name" value="RNA-binding domain, RBD"/>
    <property type="match status" value="1"/>
</dbReference>
<feature type="compositionally biased region" description="Low complexity" evidence="2">
    <location>
        <begin position="71"/>
        <end position="95"/>
    </location>
</feature>
<keyword evidence="1" id="KW-0694">RNA-binding</keyword>
<evidence type="ECO:0000259" key="3">
    <source>
        <dbReference type="PROSITE" id="PS50102"/>
    </source>
</evidence>
<feature type="region of interest" description="Disordered" evidence="2">
    <location>
        <begin position="1"/>
        <end position="117"/>
    </location>
</feature>
<proteinExistence type="predicted"/>
<dbReference type="Pfam" id="PF00076">
    <property type="entry name" value="RRM_1"/>
    <property type="match status" value="1"/>
</dbReference>
<dbReference type="AlphaFoldDB" id="A0A1R1YSL2"/>
<sequence>MSTYADSAYFNHEANQPRNSSIPTINSTASNSSHQSNRKSPNNKSIPKYFSNKLPKPLNNLESPKHKTRTRTPSTSKSPTSEKSTSPRSNRTSRTLINSPPNLSTNSPASDLKSSIQSDLYSPSHKQKFSTNSDSLQLFNYHASISFPRIPIPPEYNLLQFHNNCLYFFEINKHFIDYLPSILSLFKAKRVNVYPNDGVTFSGEITFKNTQDTERAFALLNGKPLLNGNNKFILSPNKNHYFIPNPSVIIIKNLPQNYTLFSLYSFLRPIGPIFELTATIIENKNSLGHAFVKFFYQKDEQTALKDLMFGDFDNNLIIDNHDYDSSNCLNTINKDQSNKIYLENLTKNLKNIELSENDLDSNDSPQTSLDVDILEFLTSKTQVELISKEIIEKVSENHKQLVARIIEAESDLSITVLSAIISKFFLEFDKIESIIEIITSNKKLYSYFVKTVSELNFEDFEMFEYDNLIKQLWIQQIKNDYTLNKLYRETTNSHIKTSSNNRNSIDCIPSSISSITNINDTNWAPSSTEINKAGFNSTTSTARNSVDFAKIDSRKSFDLDNGNLNPIILPSTGIKVKGYDSKIEDFIEDLSIVSYEDCKAKIQSVLNQRLIGLKLDNYQEISGWIVENKMYNIRNLAYTIFDDDELSKLAKTKFKT</sequence>
<dbReference type="OrthoDB" id="5565327at2759"/>
<evidence type="ECO:0000256" key="2">
    <source>
        <dbReference type="SAM" id="MobiDB-lite"/>
    </source>
</evidence>
<feature type="domain" description="RRM" evidence="3">
    <location>
        <begin position="247"/>
        <end position="321"/>
    </location>
</feature>
<dbReference type="InterPro" id="IPR000504">
    <property type="entry name" value="RRM_dom"/>
</dbReference>
<comment type="caution">
    <text evidence="4">The sequence shown here is derived from an EMBL/GenBank/DDBJ whole genome shotgun (WGS) entry which is preliminary data.</text>
</comment>
<name>A0A1R1YSL2_9FUNG</name>
<keyword evidence="5" id="KW-1185">Reference proteome</keyword>